<reference evidence="3" key="1">
    <citation type="submission" date="2025-08" db="UniProtKB">
        <authorList>
            <consortium name="RefSeq"/>
        </authorList>
    </citation>
    <scope>IDENTIFICATION</scope>
</reference>
<dbReference type="OrthoDB" id="7694872at2759"/>
<feature type="compositionally biased region" description="Basic and acidic residues" evidence="1">
    <location>
        <begin position="938"/>
        <end position="955"/>
    </location>
</feature>
<feature type="region of interest" description="Disordered" evidence="1">
    <location>
        <begin position="529"/>
        <end position="630"/>
    </location>
</feature>
<evidence type="ECO:0000256" key="1">
    <source>
        <dbReference type="SAM" id="MobiDB-lite"/>
    </source>
</evidence>
<feature type="compositionally biased region" description="Basic and acidic residues" evidence="1">
    <location>
        <begin position="1066"/>
        <end position="1076"/>
    </location>
</feature>
<dbReference type="RefSeq" id="XP_011635625.2">
    <property type="nucleotide sequence ID" value="XM_011637323.2"/>
</dbReference>
<feature type="compositionally biased region" description="Basic and acidic residues" evidence="1">
    <location>
        <begin position="789"/>
        <end position="802"/>
    </location>
</feature>
<protein>
    <submittedName>
        <fullName evidence="3">Uncharacterized protein LOC105426201</fullName>
    </submittedName>
</protein>
<feature type="compositionally biased region" description="Polar residues" evidence="1">
    <location>
        <begin position="838"/>
        <end position="852"/>
    </location>
</feature>
<sequence length="1654" mass="186212">MIRAKYHDRGRIAAVNMSSRNVSSKRHAKSVVDRKRFTSAGTSPQKTRSSKDGDVVIKSCATKSRDPRKRQLLTRKENKMVHDDVKHKVRLFDETNVASADNNDEIYILRKEIHDWRMSGHLTGEFEPDCHLIEDETETNFVQGNYDQVVASDPVDPGVLHKLPSSTIVDQLTRRTENSSSPETTCNDEVCPISSSLGEMTSVRTCYCKQAENVARKKDNDIRIHSGNRHPTTVRPKKLIISSRTSRNDGESSKKEKYVIDEKMPSTSRSVEVQTSDPILSPETSATFENVEKIIDNAKTQLMEICARPSFDSARQNKNIYFDDLPLDNEEEELQYVRELVASKMQEATSSRLSEANGKASARSEERDRPPTVRRVNLSAPKFQMPRRRYTDWLSLGYRSDRSRERALLAQVPSKGSIEVATERIEATARDVDRARDHRRTSSTNRENECEVQVGPSVHIDDRKLIRQDLEEVHISPESSRAQNRTNTATYTLRHDVAQIVDNEVNDPKISKTPKKIIRMRLDTLQEGKPIETAIETETIDPLDKSEKDLEEVRNFERGDERIESPKQEKRDREPDRQDVEDRRASEHRENASQGAAKSAEADENEELKNNSRNHEEITSGDTKIAKEDEIFREGSVDRLRNVENAVGKIQEEKQGDRSKPLPAGDTSRKANFPRCGNIAARYREAESPRPYRTIDGHFSHTFNSHNGQDSLHDVADEDVRRRLFVASDCSDVLPMENKLDEIDLYRPRLDELDSILQFNDRKIERIVRTTKNLAELLSSSEFAIYKDEEERVPRDESRKVPQDCQTSADKDLKYSSYAPTRSSILEIDLRNEDLTVSRASETPRTGENLQDANMDVKSSKGDDSRGNYSRNSVESSLLLALDSSDDFKTSRDNDRARGSTAEARLSESSMDKSDITFSNLVPALSSTHTESQTCRHRQQETARSDHHADTRSHDVTSANKVPFKRELQRSGKEHPDDGIFARFTRKDTSETADRFVTYILQDEKQSIEGKLRNALKESAIKPAVVRKLLDHLLETESIRDARQTETLDILRDILINVKNQSDRGNTNDKETRDIPDISARANAPSNAIDGSTLREEAAREKIDASEIGQVAKNSQEGVKDTEKYSCDFSECRETKESARSTARCESIRSSKNNSERDRDETEEGADVARVVPIDAENQTKIMNVNENGRKEEEAFLGNIADSLMQINALSNAIEESILRTQAKINTSDLGQIADKPNDIRDPEKYFPDSSALRETREIVRSGVHFESARGSKNNSKNNSKGNSCSEAESLKQISDIHSDANQNPKETSEHLSAQIVSARSKEGHKMVAVDSNAGNAILENKEDETNGERIGEDELDNKDQHANKTVTQADEAINGRSDIPKEIIKEITSGETHDNVTSADKRALFFSEASEIKDERVHPDASSAEPKFVDEAPAKTDVVNFVYSPAKKDGESSHGIKTDPQHVIIEEKIGITNSLQEIETRNEQISFKEIAGKDDSTGDTRNEEIRGTFATIENRRDGNDGLGKTAINGNERQSIDLTDRPRKYRTDVLSSSNSSVSSTVLDHDDRSINDVSSGNARRIETTLETSHSEGELYMPSSCSYSLGEVRVLRRKRDLIENSAIDRCDSSVTVFVTKSMLTSLNDSTMSLLESSGRV</sequence>
<name>A0A6I9W9Y9_9HYME</name>
<keyword evidence="2" id="KW-1185">Reference proteome</keyword>
<feature type="region of interest" description="Disordered" evidence="1">
    <location>
        <begin position="1230"/>
        <end position="1290"/>
    </location>
</feature>
<feature type="compositionally biased region" description="Basic and acidic residues" evidence="1">
    <location>
        <begin position="607"/>
        <end position="630"/>
    </location>
</feature>
<feature type="region of interest" description="Disordered" evidence="1">
    <location>
        <begin position="789"/>
        <end position="816"/>
    </location>
</feature>
<feature type="compositionally biased region" description="Basic and acidic residues" evidence="1">
    <location>
        <begin position="1340"/>
        <end position="1359"/>
    </location>
</feature>
<dbReference type="KEGG" id="pbar:105426201"/>
<feature type="compositionally biased region" description="Low complexity" evidence="1">
    <location>
        <begin position="1271"/>
        <end position="1286"/>
    </location>
</feature>
<feature type="compositionally biased region" description="Basic and acidic residues" evidence="1">
    <location>
        <begin position="246"/>
        <end position="258"/>
    </location>
</feature>
<feature type="compositionally biased region" description="Basic and acidic residues" evidence="1">
    <location>
        <begin position="542"/>
        <end position="591"/>
    </location>
</feature>
<feature type="compositionally biased region" description="Basic and acidic residues" evidence="1">
    <location>
        <begin position="1093"/>
        <end position="1105"/>
    </location>
</feature>
<feature type="region of interest" description="Disordered" evidence="1">
    <location>
        <begin position="1515"/>
        <end position="1541"/>
    </location>
</feature>
<feature type="region of interest" description="Disordered" evidence="1">
    <location>
        <begin position="18"/>
        <end position="53"/>
    </location>
</feature>
<organism evidence="2 3">
    <name type="scientific">Pogonomyrmex barbatus</name>
    <name type="common">red harvester ant</name>
    <dbReference type="NCBI Taxonomy" id="144034"/>
    <lineage>
        <taxon>Eukaryota</taxon>
        <taxon>Metazoa</taxon>
        <taxon>Ecdysozoa</taxon>
        <taxon>Arthropoda</taxon>
        <taxon>Hexapoda</taxon>
        <taxon>Insecta</taxon>
        <taxon>Pterygota</taxon>
        <taxon>Neoptera</taxon>
        <taxon>Endopterygota</taxon>
        <taxon>Hymenoptera</taxon>
        <taxon>Apocrita</taxon>
        <taxon>Aculeata</taxon>
        <taxon>Formicoidea</taxon>
        <taxon>Formicidae</taxon>
        <taxon>Myrmicinae</taxon>
        <taxon>Pogonomyrmex</taxon>
    </lineage>
</organism>
<feature type="region of interest" description="Disordered" evidence="1">
    <location>
        <begin position="430"/>
        <end position="452"/>
    </location>
</feature>
<evidence type="ECO:0000313" key="2">
    <source>
        <dbReference type="Proteomes" id="UP000504615"/>
    </source>
</evidence>
<feature type="compositionally biased region" description="Basic and acidic residues" evidence="1">
    <location>
        <begin position="362"/>
        <end position="371"/>
    </location>
</feature>
<feature type="region of interest" description="Disordered" evidence="1">
    <location>
        <begin position="346"/>
        <end position="374"/>
    </location>
</feature>
<feature type="region of interest" description="Disordered" evidence="1">
    <location>
        <begin position="837"/>
        <end position="872"/>
    </location>
</feature>
<feature type="compositionally biased region" description="Basic and acidic residues" evidence="1">
    <location>
        <begin position="887"/>
        <end position="898"/>
    </location>
</feature>
<gene>
    <name evidence="3" type="primary">LOC105426201</name>
</gene>
<evidence type="ECO:0000313" key="3">
    <source>
        <dbReference type="RefSeq" id="XP_011635625.2"/>
    </source>
</evidence>
<feature type="region of interest" description="Disordered" evidence="1">
    <location>
        <begin position="887"/>
        <end position="912"/>
    </location>
</feature>
<feature type="region of interest" description="Disordered" evidence="1">
    <location>
        <begin position="239"/>
        <end position="258"/>
    </location>
</feature>
<feature type="compositionally biased region" description="Basic and acidic residues" evidence="1">
    <location>
        <begin position="1236"/>
        <end position="1260"/>
    </location>
</feature>
<proteinExistence type="predicted"/>
<feature type="compositionally biased region" description="Basic and acidic residues" evidence="1">
    <location>
        <begin position="650"/>
        <end position="660"/>
    </location>
</feature>
<feature type="region of interest" description="Disordered" evidence="1">
    <location>
        <begin position="926"/>
        <end position="979"/>
    </location>
</feature>
<feature type="region of interest" description="Disordered" evidence="1">
    <location>
        <begin position="647"/>
        <end position="673"/>
    </location>
</feature>
<dbReference type="GeneID" id="105426201"/>
<accession>A0A6I9W9Y9</accession>
<feature type="compositionally biased region" description="Basic and acidic residues" evidence="1">
    <location>
        <begin position="964"/>
        <end position="979"/>
    </location>
</feature>
<feature type="region of interest" description="Disordered" evidence="1">
    <location>
        <begin position="1061"/>
        <end position="1124"/>
    </location>
</feature>
<dbReference type="Proteomes" id="UP000504615">
    <property type="component" value="Unplaced"/>
</dbReference>
<feature type="region of interest" description="Disordered" evidence="1">
    <location>
        <begin position="1333"/>
        <end position="1359"/>
    </location>
</feature>